<feature type="transmembrane region" description="Helical" evidence="1">
    <location>
        <begin position="124"/>
        <end position="143"/>
    </location>
</feature>
<dbReference type="KEGG" id="tim:GMBLW1_05800"/>
<feature type="transmembrane region" description="Helical" evidence="1">
    <location>
        <begin position="298"/>
        <end position="319"/>
    </location>
</feature>
<feature type="transmembrane region" description="Helical" evidence="1">
    <location>
        <begin position="192"/>
        <end position="214"/>
    </location>
</feature>
<dbReference type="EMBL" id="LR586016">
    <property type="protein sequence ID" value="VIP03380.1"/>
    <property type="molecule type" value="Genomic_DNA"/>
</dbReference>
<dbReference type="EMBL" id="LR593887">
    <property type="protein sequence ID" value="VTS04132.1"/>
    <property type="molecule type" value="Genomic_DNA"/>
</dbReference>
<dbReference type="AlphaFoldDB" id="A0A6C2YP31"/>
<organism evidence="2">
    <name type="scientific">Tuwongella immobilis</name>
    <dbReference type="NCBI Taxonomy" id="692036"/>
    <lineage>
        <taxon>Bacteria</taxon>
        <taxon>Pseudomonadati</taxon>
        <taxon>Planctomycetota</taxon>
        <taxon>Planctomycetia</taxon>
        <taxon>Gemmatales</taxon>
        <taxon>Gemmataceae</taxon>
        <taxon>Tuwongella</taxon>
    </lineage>
</organism>
<evidence type="ECO:0000313" key="3">
    <source>
        <dbReference type="Proteomes" id="UP000464378"/>
    </source>
</evidence>
<protein>
    <submittedName>
        <fullName evidence="2">Uncharacterized protein</fullName>
    </submittedName>
</protein>
<feature type="transmembrane region" description="Helical" evidence="1">
    <location>
        <begin position="83"/>
        <end position="104"/>
    </location>
</feature>
<feature type="transmembrane region" description="Helical" evidence="1">
    <location>
        <begin position="18"/>
        <end position="37"/>
    </location>
</feature>
<keyword evidence="3" id="KW-1185">Reference proteome</keyword>
<accession>A0A6C2YP31</accession>
<dbReference type="Proteomes" id="UP000464378">
    <property type="component" value="Chromosome"/>
</dbReference>
<feature type="transmembrane region" description="Helical" evidence="1">
    <location>
        <begin position="235"/>
        <end position="257"/>
    </location>
</feature>
<evidence type="ECO:0000313" key="2">
    <source>
        <dbReference type="EMBL" id="VIP03380.1"/>
    </source>
</evidence>
<evidence type="ECO:0000256" key="1">
    <source>
        <dbReference type="SAM" id="Phobius"/>
    </source>
</evidence>
<sequence>MAIFAFLTEFNLPNATTWFYFSLLLVIALFFKFTRLLSMRNWDLLALFLLAPGFLLIQDASHLKASIYSTPRTPEEIAAIKSTVQSLTIYGYVWLISASGYWLIRCIVDLAMIRRPALSTNLNFSGLAWLAIALFAFLTVVAFRPNRDEFGPVGRGPIALQQVEEGAAKLVSTSQLVSEPQDPESQRNIRFWVSRSVSMTCHLAILVGLVMIGWRHFGDPTTGMAMAAMHVLLPYTAFMVGQVHHILPAALILWAVFTFRHPGLSGLLLGVAAGSSFFPLLLFPLWCGFFWNRGATRFSCMFVLAAVMSLSMTGVVLWWQGQLQQVIQELWLQHDWQPWKIPQNESIWTGVHWAYRMPVFIAFLAMWIVGTFWPAPKNLAQLVAQTAVILLGIQFWYTDQGGRYVLWYLPLLTVLVFRPNLAEMRPSLATSERDWMVRWRKAITSRIRGTEPSVSTVEVRQTAIRTPVKSNSGVQKSWSESTSG</sequence>
<dbReference type="InParanoid" id="A0A6C2YP31"/>
<feature type="transmembrane region" description="Helical" evidence="1">
    <location>
        <begin position="44"/>
        <end position="63"/>
    </location>
</feature>
<gene>
    <name evidence="2" type="ORF">GMBLW1_05800</name>
</gene>
<reference evidence="2" key="1">
    <citation type="submission" date="2019-04" db="EMBL/GenBank/DDBJ databases">
        <authorList>
            <consortium name="Science for Life Laboratories"/>
        </authorList>
    </citation>
    <scope>NUCLEOTIDE SEQUENCE</scope>
    <source>
        <strain evidence="2">MBLW1</strain>
    </source>
</reference>
<feature type="transmembrane region" description="Helical" evidence="1">
    <location>
        <begin position="263"/>
        <end position="286"/>
    </location>
</feature>
<keyword evidence="1" id="KW-0812">Transmembrane</keyword>
<keyword evidence="1" id="KW-1133">Transmembrane helix</keyword>
<name>A0A6C2YP31_9BACT</name>
<proteinExistence type="predicted"/>
<keyword evidence="1" id="KW-0472">Membrane</keyword>
<dbReference type="RefSeq" id="WP_162658455.1">
    <property type="nucleotide sequence ID" value="NZ_LR593887.1"/>
</dbReference>
<feature type="transmembrane region" description="Helical" evidence="1">
    <location>
        <begin position="353"/>
        <end position="372"/>
    </location>
</feature>